<feature type="binding site" evidence="10">
    <location>
        <position position="169"/>
    </location>
    <ligand>
        <name>UDP-N-acetyl-alpha-D-glucosamine</name>
        <dbReference type="ChEBI" id="CHEBI:57705"/>
    </ligand>
</feature>
<feature type="binding site" evidence="10">
    <location>
        <position position="294"/>
    </location>
    <ligand>
        <name>UDP-N-acetyl-alpha-D-glucosamine</name>
        <dbReference type="ChEBI" id="CHEBI:57705"/>
    </ligand>
</feature>
<gene>
    <name evidence="10" type="primary">murG</name>
    <name evidence="13" type="ORF">IAD50_00705</name>
</gene>
<evidence type="ECO:0000256" key="10">
    <source>
        <dbReference type="HAMAP-Rule" id="MF_00033"/>
    </source>
</evidence>
<organism evidence="13 14">
    <name type="scientific">Candidatus Egerieisoma faecipullorum</name>
    <dbReference type="NCBI Taxonomy" id="2840963"/>
    <lineage>
        <taxon>Bacteria</taxon>
        <taxon>Bacillati</taxon>
        <taxon>Bacillota</taxon>
        <taxon>Clostridia</taxon>
        <taxon>Eubacteriales</taxon>
        <taxon>Clostridiaceae</taxon>
        <taxon>Clostridiaceae incertae sedis</taxon>
        <taxon>Candidatus Egerieisoma</taxon>
    </lineage>
</organism>
<evidence type="ECO:0000256" key="7">
    <source>
        <dbReference type="ARBA" id="ARBA00023136"/>
    </source>
</evidence>
<feature type="domain" description="Glycosyl transferase family 28 C-terminal" evidence="12">
    <location>
        <begin position="191"/>
        <end position="352"/>
    </location>
</feature>
<evidence type="ECO:0000256" key="2">
    <source>
        <dbReference type="ARBA" id="ARBA00022618"/>
    </source>
</evidence>
<keyword evidence="6 10" id="KW-0573">Peptidoglycan synthesis</keyword>
<dbReference type="Pfam" id="PF03033">
    <property type="entry name" value="Glyco_transf_28"/>
    <property type="match status" value="1"/>
</dbReference>
<dbReference type="PANTHER" id="PTHR21015">
    <property type="entry name" value="UDP-N-ACETYLGLUCOSAMINE--N-ACETYLMURAMYL-(PENTAPEPTIDE) PYROPHOSPHORYL-UNDECAPRENOL N-ACETYLGLUCOSAMINE TRANSFERASE 1"/>
    <property type="match status" value="1"/>
</dbReference>
<dbReference type="HAMAP" id="MF_00033">
    <property type="entry name" value="MurG"/>
    <property type="match status" value="1"/>
</dbReference>
<dbReference type="AlphaFoldDB" id="A0A9D1I609"/>
<evidence type="ECO:0000313" key="14">
    <source>
        <dbReference type="Proteomes" id="UP000824089"/>
    </source>
</evidence>
<feature type="domain" description="Glycosyltransferase family 28 N-terminal" evidence="11">
    <location>
        <begin position="6"/>
        <end position="146"/>
    </location>
</feature>
<dbReference type="PANTHER" id="PTHR21015:SF27">
    <property type="entry name" value="UDP-N-ACETYLGLUCOSAMINE--N-ACETYLMURAMYL-(PENTAPEPTIDE) PYROPHOSPHORYL-UNDECAPRENOL N-ACETYLGLUCOSAMINE TRANSFERASE"/>
    <property type="match status" value="1"/>
</dbReference>
<name>A0A9D1I609_9CLOT</name>
<keyword evidence="2 10" id="KW-0132">Cell division</keyword>
<dbReference type="NCBIfam" id="NF009102">
    <property type="entry name" value="PRK12446.1"/>
    <property type="match status" value="1"/>
</dbReference>
<dbReference type="InterPro" id="IPR004276">
    <property type="entry name" value="GlycoTrans_28_N"/>
</dbReference>
<dbReference type="GO" id="GO:0005975">
    <property type="term" value="P:carbohydrate metabolic process"/>
    <property type="evidence" value="ECO:0007669"/>
    <property type="project" value="InterPro"/>
</dbReference>
<evidence type="ECO:0000313" key="13">
    <source>
        <dbReference type="EMBL" id="HIU28796.1"/>
    </source>
</evidence>
<evidence type="ECO:0000256" key="6">
    <source>
        <dbReference type="ARBA" id="ARBA00022984"/>
    </source>
</evidence>
<evidence type="ECO:0000256" key="4">
    <source>
        <dbReference type="ARBA" id="ARBA00022679"/>
    </source>
</evidence>
<dbReference type="GO" id="GO:0008360">
    <property type="term" value="P:regulation of cell shape"/>
    <property type="evidence" value="ECO:0007669"/>
    <property type="project" value="UniProtKB-KW"/>
</dbReference>
<keyword evidence="5 10" id="KW-0133">Cell shape</keyword>
<evidence type="ECO:0000256" key="9">
    <source>
        <dbReference type="ARBA" id="ARBA00023316"/>
    </source>
</evidence>
<dbReference type="GO" id="GO:0009252">
    <property type="term" value="P:peptidoglycan biosynthetic process"/>
    <property type="evidence" value="ECO:0007669"/>
    <property type="project" value="UniProtKB-UniRule"/>
</dbReference>
<comment type="pathway">
    <text evidence="10">Cell wall biogenesis; peptidoglycan biosynthesis.</text>
</comment>
<keyword evidence="3 10" id="KW-0328">Glycosyltransferase</keyword>
<keyword evidence="4 10" id="KW-0808">Transferase</keyword>
<reference evidence="13" key="2">
    <citation type="journal article" date="2021" name="PeerJ">
        <title>Extensive microbial diversity within the chicken gut microbiome revealed by metagenomics and culture.</title>
        <authorList>
            <person name="Gilroy R."/>
            <person name="Ravi A."/>
            <person name="Getino M."/>
            <person name="Pursley I."/>
            <person name="Horton D.L."/>
            <person name="Alikhan N.F."/>
            <person name="Baker D."/>
            <person name="Gharbi K."/>
            <person name="Hall N."/>
            <person name="Watson M."/>
            <person name="Adriaenssens E.M."/>
            <person name="Foster-Nyarko E."/>
            <person name="Jarju S."/>
            <person name="Secka A."/>
            <person name="Antonio M."/>
            <person name="Oren A."/>
            <person name="Chaudhuri R.R."/>
            <person name="La Ragione R."/>
            <person name="Hildebrand F."/>
            <person name="Pallen M.J."/>
        </authorList>
    </citation>
    <scope>NUCLEOTIDE SEQUENCE</scope>
    <source>
        <strain evidence="13">CHK195-4489</strain>
    </source>
</reference>
<evidence type="ECO:0000256" key="3">
    <source>
        <dbReference type="ARBA" id="ARBA00022676"/>
    </source>
</evidence>
<comment type="catalytic activity">
    <reaction evidence="10">
        <text>di-trans,octa-cis-undecaprenyl diphospho-N-acetyl-alpha-D-muramoyl-L-alanyl-D-glutamyl-meso-2,6-diaminopimeloyl-D-alanyl-D-alanine + UDP-N-acetyl-alpha-D-glucosamine = di-trans,octa-cis-undecaprenyl diphospho-[N-acetyl-alpha-D-glucosaminyl-(1-&gt;4)]-N-acetyl-alpha-D-muramoyl-L-alanyl-D-glutamyl-meso-2,6-diaminopimeloyl-D-alanyl-D-alanine + UDP + H(+)</text>
        <dbReference type="Rhea" id="RHEA:31227"/>
        <dbReference type="ChEBI" id="CHEBI:15378"/>
        <dbReference type="ChEBI" id="CHEBI:57705"/>
        <dbReference type="ChEBI" id="CHEBI:58223"/>
        <dbReference type="ChEBI" id="CHEBI:61387"/>
        <dbReference type="ChEBI" id="CHEBI:61388"/>
        <dbReference type="EC" id="2.4.1.227"/>
    </reaction>
</comment>
<evidence type="ECO:0000256" key="5">
    <source>
        <dbReference type="ARBA" id="ARBA00022960"/>
    </source>
</evidence>
<dbReference type="Gene3D" id="3.40.50.2000">
    <property type="entry name" value="Glycogen Phosphorylase B"/>
    <property type="match status" value="2"/>
</dbReference>
<dbReference type="EMBL" id="DVMM01000013">
    <property type="protein sequence ID" value="HIU28796.1"/>
    <property type="molecule type" value="Genomic_DNA"/>
</dbReference>
<comment type="function">
    <text evidence="10">Cell wall formation. Catalyzes the transfer of a GlcNAc subunit on undecaprenyl-pyrophosphoryl-MurNAc-pentapeptide (lipid intermediate I) to form undecaprenyl-pyrophosphoryl-MurNAc-(pentapeptide)GlcNAc (lipid intermediate II).</text>
</comment>
<dbReference type="CDD" id="cd03785">
    <property type="entry name" value="GT28_MurG"/>
    <property type="match status" value="1"/>
</dbReference>
<dbReference type="InterPro" id="IPR006009">
    <property type="entry name" value="GlcNAc_MurG"/>
</dbReference>
<dbReference type="Pfam" id="PF04101">
    <property type="entry name" value="Glyco_tran_28_C"/>
    <property type="match status" value="1"/>
</dbReference>
<evidence type="ECO:0000256" key="1">
    <source>
        <dbReference type="ARBA" id="ARBA00022475"/>
    </source>
</evidence>
<dbReference type="NCBIfam" id="TIGR01133">
    <property type="entry name" value="murG"/>
    <property type="match status" value="1"/>
</dbReference>
<keyword evidence="1 10" id="KW-1003">Cell membrane</keyword>
<evidence type="ECO:0000259" key="11">
    <source>
        <dbReference type="Pfam" id="PF03033"/>
    </source>
</evidence>
<feature type="binding site" evidence="10">
    <location>
        <begin position="13"/>
        <end position="15"/>
    </location>
    <ligand>
        <name>UDP-N-acetyl-alpha-D-glucosamine</name>
        <dbReference type="ChEBI" id="CHEBI:57705"/>
    </ligand>
</feature>
<dbReference type="GO" id="GO:0051301">
    <property type="term" value="P:cell division"/>
    <property type="evidence" value="ECO:0007669"/>
    <property type="project" value="UniProtKB-KW"/>
</dbReference>
<evidence type="ECO:0000259" key="12">
    <source>
        <dbReference type="Pfam" id="PF04101"/>
    </source>
</evidence>
<proteinExistence type="inferred from homology"/>
<dbReference type="SUPFAM" id="SSF53756">
    <property type="entry name" value="UDP-Glycosyltransferase/glycogen phosphorylase"/>
    <property type="match status" value="1"/>
</dbReference>
<reference evidence="13" key="1">
    <citation type="submission" date="2020-10" db="EMBL/GenBank/DDBJ databases">
        <authorList>
            <person name="Gilroy R."/>
        </authorList>
    </citation>
    <scope>NUCLEOTIDE SEQUENCE</scope>
    <source>
        <strain evidence="13">CHK195-4489</strain>
    </source>
</reference>
<accession>A0A9D1I609</accession>
<dbReference type="EC" id="2.4.1.227" evidence="10"/>
<comment type="caution">
    <text evidence="13">The sequence shown here is derived from an EMBL/GenBank/DDBJ whole genome shotgun (WGS) entry which is preliminary data.</text>
</comment>
<feature type="binding site" evidence="10">
    <location>
        <position position="198"/>
    </location>
    <ligand>
        <name>UDP-N-acetyl-alpha-D-glucosamine</name>
        <dbReference type="ChEBI" id="CHEBI:57705"/>
    </ligand>
</feature>
<dbReference type="GO" id="GO:0071555">
    <property type="term" value="P:cell wall organization"/>
    <property type="evidence" value="ECO:0007669"/>
    <property type="project" value="UniProtKB-KW"/>
</dbReference>
<keyword evidence="7 10" id="KW-0472">Membrane</keyword>
<keyword evidence="8 10" id="KW-0131">Cell cycle</keyword>
<comment type="similarity">
    <text evidence="10">Belongs to the glycosyltransferase 28 family. MurG subfamily.</text>
</comment>
<dbReference type="Proteomes" id="UP000824089">
    <property type="component" value="Unassembled WGS sequence"/>
</dbReference>
<keyword evidence="9 10" id="KW-0961">Cell wall biogenesis/degradation</keyword>
<comment type="caution">
    <text evidence="10">Lacks conserved residue(s) required for the propagation of feature annotation.</text>
</comment>
<dbReference type="GO" id="GO:0005886">
    <property type="term" value="C:plasma membrane"/>
    <property type="evidence" value="ECO:0007669"/>
    <property type="project" value="UniProtKB-SubCell"/>
</dbReference>
<evidence type="ECO:0000256" key="8">
    <source>
        <dbReference type="ARBA" id="ARBA00023306"/>
    </source>
</evidence>
<sequence length="364" mass="40102">MRKISVVFTGGGSAGHVTPNLALIPILKTKFSNLDLHYIGSEDGIEKEILAKHPEITYHSVRTGKLRRYFSWKNFSDPFRVMAGYHDAKKLIKELRPAVVFSKGGFVSVPVAAAAHSCKVPVIAHESDLTPGLANKISARYATKICTTFPDTVKDLPKGVGVYTGSPIRPELFRGDAARARARYAFDRKPVILIMGGSLGSAALNKAVRENVPVLIKTYNIIHLCGKGNIEEKYKSYAPSYRQFEFISEELPDALALADFVISRAGSNAIHEFLALHKPMLLIPLPLSASRGDQILNAESFERRGYAIVLREEKITPSTFLSAISYLEKDKQKMIAAMESEQNTNGAKAIAEIIAEQIRCSLKQ</sequence>
<dbReference type="GO" id="GO:0050511">
    <property type="term" value="F:undecaprenyldiphospho-muramoylpentapeptide beta-N-acetylglucosaminyltransferase activity"/>
    <property type="evidence" value="ECO:0007669"/>
    <property type="project" value="UniProtKB-UniRule"/>
</dbReference>
<protein>
    <recommendedName>
        <fullName evidence="10">UDP-N-acetylglucosamine--N-acetylmuramyl-(pentapeptide) pyrophosphoryl-undecaprenol N-acetylglucosamine transferase</fullName>
        <ecNumber evidence="10">2.4.1.227</ecNumber>
    </recommendedName>
    <alternativeName>
        <fullName evidence="10">Undecaprenyl-PP-MurNAc-pentapeptide-UDPGlcNAc GlcNAc transferase</fullName>
    </alternativeName>
</protein>
<dbReference type="InterPro" id="IPR007235">
    <property type="entry name" value="Glyco_trans_28_C"/>
</dbReference>
<comment type="subcellular location">
    <subcellularLocation>
        <location evidence="10">Cell membrane</location>
        <topology evidence="10">Peripheral membrane protein</topology>
        <orientation evidence="10">Cytoplasmic side</orientation>
    </subcellularLocation>
</comment>